<gene>
    <name evidence="2" type="ORF">EZS28_002042</name>
</gene>
<evidence type="ECO:0000313" key="2">
    <source>
        <dbReference type="EMBL" id="KAA6402424.1"/>
    </source>
</evidence>
<name>A0A5J4X5B0_9EUKA</name>
<feature type="region of interest" description="Disordered" evidence="1">
    <location>
        <begin position="43"/>
        <end position="77"/>
    </location>
</feature>
<feature type="compositionally biased region" description="Low complexity" evidence="1">
    <location>
        <begin position="43"/>
        <end position="65"/>
    </location>
</feature>
<evidence type="ECO:0000313" key="3">
    <source>
        <dbReference type="Proteomes" id="UP000324800"/>
    </source>
</evidence>
<accession>A0A5J4X5B0</accession>
<dbReference type="AlphaFoldDB" id="A0A5J4X5B0"/>
<organism evidence="2 3">
    <name type="scientific">Streblomastix strix</name>
    <dbReference type="NCBI Taxonomy" id="222440"/>
    <lineage>
        <taxon>Eukaryota</taxon>
        <taxon>Metamonada</taxon>
        <taxon>Preaxostyla</taxon>
        <taxon>Oxymonadida</taxon>
        <taxon>Streblomastigidae</taxon>
        <taxon>Streblomastix</taxon>
    </lineage>
</organism>
<sequence>MALLESSIDIAIQPNYRSITLDKGTKRKYTCKSKTDEITKAINEQTNPQTNPQTNQQDNQQVNEQVKQDDNQQVKQEVNEQVNEQVNQQVNEKNNSKAAGVNANRQIIEQRYNQHISDLRNQYGGTDKEQDDRHYLIYRLEKNREDNIFQEIMQPLVDLYMQEQDNKTIIERVKDAMINTVNYTKIGQQQDNETDNLKAKKQQITGRLVDLSLMKEDNLCVIDFDINKKLPIEEIDKIRQSIIDNMLPANVGLVKTAHGGIHAYCNRNNYMLPSNRNIKVITRDNFDIDIFAQMSRYKIENGKETNELIQNRIVAPNTTIRETKNNVRQILKYEAINDWANASHLASLRQILDQWNVDIEMSQQDYVQQQHDRNYGVQINDDGTIDKMNDELALACIDGLRDLDIHNYPQPLNKEVSLLSLFCGLYGITNETIRAQGI</sequence>
<proteinExistence type="predicted"/>
<dbReference type="OrthoDB" id="19174at2759"/>
<evidence type="ECO:0000256" key="1">
    <source>
        <dbReference type="SAM" id="MobiDB-lite"/>
    </source>
</evidence>
<dbReference type="EMBL" id="SNRW01000237">
    <property type="protein sequence ID" value="KAA6402424.1"/>
    <property type="molecule type" value="Genomic_DNA"/>
</dbReference>
<dbReference type="Proteomes" id="UP000324800">
    <property type="component" value="Unassembled WGS sequence"/>
</dbReference>
<protein>
    <submittedName>
        <fullName evidence="2">Uncharacterized protein</fullName>
    </submittedName>
</protein>
<reference evidence="2 3" key="1">
    <citation type="submission" date="2019-03" db="EMBL/GenBank/DDBJ databases">
        <title>Single cell metagenomics reveals metabolic interactions within the superorganism composed of flagellate Streblomastix strix and complex community of Bacteroidetes bacteria on its surface.</title>
        <authorList>
            <person name="Treitli S.C."/>
            <person name="Kolisko M."/>
            <person name="Husnik F."/>
            <person name="Keeling P."/>
            <person name="Hampl V."/>
        </authorList>
    </citation>
    <scope>NUCLEOTIDE SEQUENCE [LARGE SCALE GENOMIC DNA]</scope>
    <source>
        <strain evidence="2">ST1C</strain>
    </source>
</reference>
<comment type="caution">
    <text evidence="2">The sequence shown here is derived from an EMBL/GenBank/DDBJ whole genome shotgun (WGS) entry which is preliminary data.</text>
</comment>
<feature type="non-terminal residue" evidence="2">
    <location>
        <position position="438"/>
    </location>
</feature>